<sequence>MNRTVEKAPHGKQLPADVTDGTVEETSLEDEDDAVLRANGHEAVMPRQFNWISALGLGFSITNSWIGYLSNFGQNLSYVGVLGCIVCLVLGWAIQLVITLGLAELASAFPSSGGQYHFCYILSSKSTRKYNAYIVGWLSVLAWWSATCSGISLGAIFLQGIVSYYIPGYEATQWRTYLIFLAIAVSTLIPLFVAPTKMSWVTQLTLSLTLAGYLVYLITALAMHDHVQGKSFAVASNQANSGWNSGAAWLLAISNAMYAFASADGAIHISEEIPRPGRRVPQIMIMTEVIGIVTSLTMIVVLLYFAHDYEAIRDSPLPSLELVYQVSVCYWVFLAGALTFINRTGSRNATLGLLILLWAIYVSCIPPQWVTSGRIAWALARDGGTPFPEYFTKISPRLDFPVRTTLASFGFCSIYGLLYLASTTAFNSIINAAVLFLNLTYIIPQGLLLLRGRSYLPKRYFNLSWVGYICNVFSVIWLFFQVALNCMPPHLPVTLQSMNYNSVVLTGVLVIVNVLWFVAGRHTFQGPQIDAHALRLGGL</sequence>
<evidence type="ECO:0000256" key="5">
    <source>
        <dbReference type="ARBA" id="ARBA00023136"/>
    </source>
</evidence>
<dbReference type="Proteomes" id="UP000248817">
    <property type="component" value="Unassembled WGS sequence"/>
</dbReference>
<evidence type="ECO:0000256" key="1">
    <source>
        <dbReference type="ARBA" id="ARBA00004141"/>
    </source>
</evidence>
<keyword evidence="2" id="KW-0813">Transport</keyword>
<evidence type="ECO:0000256" key="3">
    <source>
        <dbReference type="ARBA" id="ARBA00022692"/>
    </source>
</evidence>
<dbReference type="PANTHER" id="PTHR45649:SF11">
    <property type="entry name" value="TRANSPORTER, PUTATIVE (EUROFUNG)-RELATED"/>
    <property type="match status" value="1"/>
</dbReference>
<feature type="transmembrane region" description="Helical" evidence="7">
    <location>
        <begin position="348"/>
        <end position="369"/>
    </location>
</feature>
<evidence type="ECO:0000313" key="9">
    <source>
        <dbReference type="Proteomes" id="UP000248817"/>
    </source>
</evidence>
<feature type="transmembrane region" description="Helical" evidence="7">
    <location>
        <begin position="406"/>
        <end position="439"/>
    </location>
</feature>
<feature type="transmembrane region" description="Helical" evidence="7">
    <location>
        <begin position="283"/>
        <end position="306"/>
    </location>
</feature>
<evidence type="ECO:0000256" key="2">
    <source>
        <dbReference type="ARBA" id="ARBA00022448"/>
    </source>
</evidence>
<gene>
    <name evidence="8" type="ORF">BP00DRAFT_119676</name>
</gene>
<feature type="transmembrane region" description="Helical" evidence="7">
    <location>
        <begin position="78"/>
        <end position="103"/>
    </location>
</feature>
<evidence type="ECO:0000256" key="6">
    <source>
        <dbReference type="SAM" id="MobiDB-lite"/>
    </source>
</evidence>
<dbReference type="EMBL" id="KZ825676">
    <property type="protein sequence ID" value="PYI25144.1"/>
    <property type="molecule type" value="Genomic_DNA"/>
</dbReference>
<feature type="transmembrane region" description="Helical" evidence="7">
    <location>
        <begin position="460"/>
        <end position="480"/>
    </location>
</feature>
<keyword evidence="9" id="KW-1185">Reference proteome</keyword>
<feature type="transmembrane region" description="Helical" evidence="7">
    <location>
        <begin position="49"/>
        <end position="66"/>
    </location>
</feature>
<evidence type="ECO:0000313" key="8">
    <source>
        <dbReference type="EMBL" id="PYI25144.1"/>
    </source>
</evidence>
<feature type="transmembrane region" description="Helical" evidence="7">
    <location>
        <begin position="322"/>
        <end position="341"/>
    </location>
</feature>
<dbReference type="AlphaFoldDB" id="A0A2V5HSY7"/>
<dbReference type="PANTHER" id="PTHR45649">
    <property type="entry name" value="AMINO-ACID PERMEASE BAT1"/>
    <property type="match status" value="1"/>
</dbReference>
<dbReference type="Pfam" id="PF13520">
    <property type="entry name" value="AA_permease_2"/>
    <property type="match status" value="1"/>
</dbReference>
<feature type="transmembrane region" description="Helical" evidence="7">
    <location>
        <begin position="174"/>
        <end position="193"/>
    </location>
</feature>
<accession>A0A2V5HSY7</accession>
<feature type="transmembrane region" description="Helical" evidence="7">
    <location>
        <begin position="500"/>
        <end position="519"/>
    </location>
</feature>
<keyword evidence="5 7" id="KW-0472">Membrane</keyword>
<dbReference type="InterPro" id="IPR002293">
    <property type="entry name" value="AA/rel_permease1"/>
</dbReference>
<reference evidence="8 9" key="1">
    <citation type="submission" date="2018-02" db="EMBL/GenBank/DDBJ databases">
        <title>The genomes of Aspergillus section Nigri reveals drivers in fungal speciation.</title>
        <authorList>
            <consortium name="DOE Joint Genome Institute"/>
            <person name="Vesth T.C."/>
            <person name="Nybo J."/>
            <person name="Theobald S."/>
            <person name="Brandl J."/>
            <person name="Frisvad J.C."/>
            <person name="Nielsen K.F."/>
            <person name="Lyhne E.K."/>
            <person name="Kogle M.E."/>
            <person name="Kuo A."/>
            <person name="Riley R."/>
            <person name="Clum A."/>
            <person name="Nolan M."/>
            <person name="Lipzen A."/>
            <person name="Salamov A."/>
            <person name="Henrissat B."/>
            <person name="Wiebenga A."/>
            <person name="De vries R.P."/>
            <person name="Grigoriev I.V."/>
            <person name="Mortensen U.H."/>
            <person name="Andersen M.R."/>
            <person name="Baker S.E."/>
        </authorList>
    </citation>
    <scope>NUCLEOTIDE SEQUENCE [LARGE SCALE GENOMIC DNA]</scope>
    <source>
        <strain evidence="8 9">CBS 114.80</strain>
    </source>
</reference>
<comment type="subcellular location">
    <subcellularLocation>
        <location evidence="1">Membrane</location>
        <topology evidence="1">Multi-pass membrane protein</topology>
    </subcellularLocation>
</comment>
<protein>
    <submittedName>
        <fullName evidence="8">Choline transporter</fullName>
    </submittedName>
</protein>
<feature type="transmembrane region" description="Helical" evidence="7">
    <location>
        <begin position="243"/>
        <end position="263"/>
    </location>
</feature>
<keyword evidence="4 7" id="KW-1133">Transmembrane helix</keyword>
<name>A0A2V5HSY7_9EURO</name>
<dbReference type="GO" id="GO:0022857">
    <property type="term" value="F:transmembrane transporter activity"/>
    <property type="evidence" value="ECO:0007669"/>
    <property type="project" value="InterPro"/>
</dbReference>
<evidence type="ECO:0000256" key="4">
    <source>
        <dbReference type="ARBA" id="ARBA00022989"/>
    </source>
</evidence>
<dbReference type="GO" id="GO:0016020">
    <property type="term" value="C:membrane"/>
    <property type="evidence" value="ECO:0007669"/>
    <property type="project" value="UniProtKB-SubCell"/>
</dbReference>
<organism evidence="8 9">
    <name type="scientific">Aspergillus indologenus CBS 114.80</name>
    <dbReference type="NCBI Taxonomy" id="1450541"/>
    <lineage>
        <taxon>Eukaryota</taxon>
        <taxon>Fungi</taxon>
        <taxon>Dikarya</taxon>
        <taxon>Ascomycota</taxon>
        <taxon>Pezizomycotina</taxon>
        <taxon>Eurotiomycetes</taxon>
        <taxon>Eurotiomycetidae</taxon>
        <taxon>Eurotiales</taxon>
        <taxon>Aspergillaceae</taxon>
        <taxon>Aspergillus</taxon>
        <taxon>Aspergillus subgen. Circumdati</taxon>
    </lineage>
</organism>
<dbReference type="Gene3D" id="1.20.1740.10">
    <property type="entry name" value="Amino acid/polyamine transporter I"/>
    <property type="match status" value="1"/>
</dbReference>
<keyword evidence="3 7" id="KW-0812">Transmembrane</keyword>
<dbReference type="PIRSF" id="PIRSF006060">
    <property type="entry name" value="AA_transporter"/>
    <property type="match status" value="1"/>
</dbReference>
<feature type="region of interest" description="Disordered" evidence="6">
    <location>
        <begin position="1"/>
        <end position="21"/>
    </location>
</feature>
<feature type="transmembrane region" description="Helical" evidence="7">
    <location>
        <begin position="200"/>
        <end position="223"/>
    </location>
</feature>
<feature type="transmembrane region" description="Helical" evidence="7">
    <location>
        <begin position="134"/>
        <end position="162"/>
    </location>
</feature>
<evidence type="ECO:0000256" key="7">
    <source>
        <dbReference type="SAM" id="Phobius"/>
    </source>
</evidence>
<proteinExistence type="predicted"/>